<evidence type="ECO:0000259" key="4">
    <source>
        <dbReference type="SMART" id="SM00418"/>
    </source>
</evidence>
<dbReference type="InterPro" id="IPR036390">
    <property type="entry name" value="WH_DNA-bd_sf"/>
</dbReference>
<organism evidence="6 7">
    <name type="scientific">Cellulomonas oligotrophica</name>
    <dbReference type="NCBI Taxonomy" id="931536"/>
    <lineage>
        <taxon>Bacteria</taxon>
        <taxon>Bacillati</taxon>
        <taxon>Actinomycetota</taxon>
        <taxon>Actinomycetes</taxon>
        <taxon>Micrococcales</taxon>
        <taxon>Cellulomonadaceae</taxon>
        <taxon>Cellulomonas</taxon>
    </lineage>
</organism>
<dbReference type="PANTHER" id="PTHR33154">
    <property type="entry name" value="TRANSCRIPTIONAL REGULATOR, ARSR FAMILY"/>
    <property type="match status" value="1"/>
</dbReference>
<dbReference type="EMBL" id="JACCBK010000001">
    <property type="protein sequence ID" value="NYD85875.1"/>
    <property type="molecule type" value="Genomic_DNA"/>
</dbReference>
<reference evidence="6 7" key="1">
    <citation type="submission" date="2020-07" db="EMBL/GenBank/DDBJ databases">
        <title>Sequencing the genomes of 1000 actinobacteria strains.</title>
        <authorList>
            <person name="Klenk H.-P."/>
        </authorList>
    </citation>
    <scope>NUCLEOTIDE SEQUENCE [LARGE SCALE GENOMIC DNA]</scope>
    <source>
        <strain evidence="6 7">DSM 24482</strain>
    </source>
</reference>
<dbReference type="Proteomes" id="UP000618382">
    <property type="component" value="Unassembled WGS sequence"/>
</dbReference>
<dbReference type="InterPro" id="IPR051081">
    <property type="entry name" value="HTH_MetalResp_TranReg"/>
</dbReference>
<evidence type="ECO:0000256" key="1">
    <source>
        <dbReference type="ARBA" id="ARBA00023015"/>
    </source>
</evidence>
<dbReference type="InterPro" id="IPR011991">
    <property type="entry name" value="ArsR-like_HTH"/>
</dbReference>
<dbReference type="SMART" id="SM00418">
    <property type="entry name" value="HTH_ARSR"/>
    <property type="match status" value="1"/>
</dbReference>
<keyword evidence="8" id="KW-1185">Reference proteome</keyword>
<dbReference type="GO" id="GO:0003700">
    <property type="term" value="F:DNA-binding transcription factor activity"/>
    <property type="evidence" value="ECO:0007669"/>
    <property type="project" value="InterPro"/>
</dbReference>
<name>A0A7Y9FEQ6_9CELL</name>
<evidence type="ECO:0000313" key="6">
    <source>
        <dbReference type="EMBL" id="NYD85875.1"/>
    </source>
</evidence>
<dbReference type="RefSeq" id="WP_140457607.1">
    <property type="nucleotide sequence ID" value="NZ_BAABFI010000002.1"/>
</dbReference>
<proteinExistence type="predicted"/>
<evidence type="ECO:0000313" key="8">
    <source>
        <dbReference type="Proteomes" id="UP000618382"/>
    </source>
</evidence>
<dbReference type="GO" id="GO:0003677">
    <property type="term" value="F:DNA binding"/>
    <property type="evidence" value="ECO:0007669"/>
    <property type="project" value="UniProtKB-KW"/>
</dbReference>
<dbReference type="InterPro" id="IPR001845">
    <property type="entry name" value="HTH_ArsR_DNA-bd_dom"/>
</dbReference>
<evidence type="ECO:0000313" key="5">
    <source>
        <dbReference type="EMBL" id="GIG31118.1"/>
    </source>
</evidence>
<keyword evidence="2 6" id="KW-0238">DNA-binding</keyword>
<dbReference type="Proteomes" id="UP000577956">
    <property type="component" value="Unassembled WGS sequence"/>
</dbReference>
<dbReference type="CDD" id="cd00090">
    <property type="entry name" value="HTH_ARSR"/>
    <property type="match status" value="1"/>
</dbReference>
<reference evidence="5 8" key="2">
    <citation type="submission" date="2021-01" db="EMBL/GenBank/DDBJ databases">
        <title>Whole genome shotgun sequence of Cellulomonas oligotrophica NBRC 109435.</title>
        <authorList>
            <person name="Komaki H."/>
            <person name="Tamura T."/>
        </authorList>
    </citation>
    <scope>NUCLEOTIDE SEQUENCE [LARGE SCALE GENOMIC DNA]</scope>
    <source>
        <strain evidence="5 8">NBRC 109435</strain>
    </source>
</reference>
<protein>
    <submittedName>
        <fullName evidence="6">DNA-binding transcriptional ArsR family regulator</fullName>
    </submittedName>
</protein>
<dbReference type="PANTHER" id="PTHR33154:SF15">
    <property type="entry name" value="REGULATORY PROTEIN ARSR"/>
    <property type="match status" value="1"/>
</dbReference>
<feature type="domain" description="HTH arsR-type" evidence="4">
    <location>
        <begin position="16"/>
        <end position="97"/>
    </location>
</feature>
<keyword evidence="3" id="KW-0804">Transcription</keyword>
<sequence length="197" mass="21048">MPADNTPAPADRLGASALKAFTHPLRMALLSALQEGPATATMLARRLGESSGQTSYHLRQLERHGLVEDDPAHVGGRERWWRAVGFTVDGGAMLADPTTTAQAQALVRSVVADQARTLGEWAARLGTDHGRRGQAAYSTTLELTEEEAVDLVTRGQRLLDEVSAEAEARAAAGATGDRRRVRVYFNVLPLPAPGTDA</sequence>
<dbReference type="AlphaFoldDB" id="A0A7Y9FEQ6"/>
<keyword evidence="1" id="KW-0805">Transcription regulation</keyword>
<evidence type="ECO:0000256" key="2">
    <source>
        <dbReference type="ARBA" id="ARBA00023125"/>
    </source>
</evidence>
<gene>
    <name evidence="6" type="ORF">BKA21_001424</name>
    <name evidence="5" type="ORF">Col01nite_02770</name>
</gene>
<dbReference type="InterPro" id="IPR036388">
    <property type="entry name" value="WH-like_DNA-bd_sf"/>
</dbReference>
<dbReference type="Pfam" id="PF12840">
    <property type="entry name" value="HTH_20"/>
    <property type="match status" value="1"/>
</dbReference>
<evidence type="ECO:0000256" key="3">
    <source>
        <dbReference type="ARBA" id="ARBA00023163"/>
    </source>
</evidence>
<dbReference type="EMBL" id="BONN01000001">
    <property type="protein sequence ID" value="GIG31118.1"/>
    <property type="molecule type" value="Genomic_DNA"/>
</dbReference>
<accession>A0A7Y9FEQ6</accession>
<dbReference type="Gene3D" id="1.10.10.10">
    <property type="entry name" value="Winged helix-like DNA-binding domain superfamily/Winged helix DNA-binding domain"/>
    <property type="match status" value="1"/>
</dbReference>
<dbReference type="SUPFAM" id="SSF46785">
    <property type="entry name" value="Winged helix' DNA-binding domain"/>
    <property type="match status" value="1"/>
</dbReference>
<comment type="caution">
    <text evidence="6">The sequence shown here is derived from an EMBL/GenBank/DDBJ whole genome shotgun (WGS) entry which is preliminary data.</text>
</comment>
<evidence type="ECO:0000313" key="7">
    <source>
        <dbReference type="Proteomes" id="UP000577956"/>
    </source>
</evidence>